<evidence type="ECO:0000313" key="1">
    <source>
        <dbReference type="EMBL" id="OAQ63767.1"/>
    </source>
</evidence>
<comment type="caution">
    <text evidence="1">The sequence shown here is derived from an EMBL/GenBank/DDBJ whole genome shotgun (WGS) entry which is preliminary data.</text>
</comment>
<sequence length="137" mass="15394">MSYGNAKRLLIRRTTLRQHPARAGSKVLMNSSVRRTALHLFLPSQFVWGERPIMVMCDSGYGLARPGFSEVNHGEWRRFAEVDDCSDRIISLTDVVRDVGVRDVIFYSASRRGNTSRCGQNVAAPKQNVMLGLARLV</sequence>
<organism evidence="1 2">
    <name type="scientific">Purpureocillium lilacinum</name>
    <name type="common">Paecilomyces lilacinus</name>
    <dbReference type="NCBI Taxonomy" id="33203"/>
    <lineage>
        <taxon>Eukaryota</taxon>
        <taxon>Fungi</taxon>
        <taxon>Dikarya</taxon>
        <taxon>Ascomycota</taxon>
        <taxon>Pezizomycotina</taxon>
        <taxon>Sordariomycetes</taxon>
        <taxon>Hypocreomycetidae</taxon>
        <taxon>Hypocreales</taxon>
        <taxon>Ophiocordycipitaceae</taxon>
        <taxon>Purpureocillium</taxon>
    </lineage>
</organism>
<dbReference type="Proteomes" id="UP000078340">
    <property type="component" value="Unassembled WGS sequence"/>
</dbReference>
<protein>
    <submittedName>
        <fullName evidence="1">Uncharacterized protein</fullName>
    </submittedName>
</protein>
<proteinExistence type="predicted"/>
<accession>A0A179FEF2</accession>
<gene>
    <name evidence="1" type="ORF">VFPFJ_11366</name>
</gene>
<dbReference type="AlphaFoldDB" id="A0A179FEF2"/>
<name>A0A179FEF2_PURLI</name>
<dbReference type="EMBL" id="LSBI01000030">
    <property type="protein sequence ID" value="OAQ63767.1"/>
    <property type="molecule type" value="Genomic_DNA"/>
</dbReference>
<evidence type="ECO:0000313" key="2">
    <source>
        <dbReference type="Proteomes" id="UP000078340"/>
    </source>
</evidence>
<reference evidence="1 2" key="1">
    <citation type="submission" date="2016-02" db="EMBL/GenBank/DDBJ databases">
        <title>Biosynthesis of antibiotic leucinostatins and their inhibition on Phytophthora in bio-control Purpureocillium lilacinum.</title>
        <authorList>
            <person name="Wang G."/>
            <person name="Liu Z."/>
            <person name="Lin R."/>
            <person name="Li E."/>
            <person name="Mao Z."/>
            <person name="Ling J."/>
            <person name="Yin W."/>
            <person name="Xie B."/>
        </authorList>
    </citation>
    <scope>NUCLEOTIDE SEQUENCE [LARGE SCALE GENOMIC DNA]</scope>
    <source>
        <strain evidence="1">PLFJ-1</strain>
    </source>
</reference>